<dbReference type="SMART" id="SM00382">
    <property type="entry name" value="AAA"/>
    <property type="match status" value="1"/>
</dbReference>
<evidence type="ECO:0000256" key="9">
    <source>
        <dbReference type="HAMAP-Rule" id="MF_00306"/>
    </source>
</evidence>
<dbReference type="NCBIfam" id="TIGR00959">
    <property type="entry name" value="ffh"/>
    <property type="match status" value="1"/>
</dbReference>
<dbReference type="PANTHER" id="PTHR11564">
    <property type="entry name" value="SIGNAL RECOGNITION PARTICLE 54K PROTEIN SRP54"/>
    <property type="match status" value="1"/>
</dbReference>
<proteinExistence type="inferred from homology"/>
<dbReference type="Pfam" id="PF02978">
    <property type="entry name" value="SRP_SPB"/>
    <property type="match status" value="1"/>
</dbReference>
<dbReference type="InterPro" id="IPR042101">
    <property type="entry name" value="SRP54_N_sf"/>
</dbReference>
<feature type="binding site" evidence="9">
    <location>
        <begin position="107"/>
        <end position="114"/>
    </location>
    <ligand>
        <name>GTP</name>
        <dbReference type="ChEBI" id="CHEBI:37565"/>
    </ligand>
</feature>
<evidence type="ECO:0000256" key="2">
    <source>
        <dbReference type="ARBA" id="ARBA00022741"/>
    </source>
</evidence>
<evidence type="ECO:0000256" key="6">
    <source>
        <dbReference type="ARBA" id="ARBA00023135"/>
    </source>
</evidence>
<sequence length="457" mass="49612">MFESLSQRLSSTVQRLRGRGRLTEENIQESLREVRIALLEADVALPVVQALVDRVKMRAVGQEVLKSLTPGQALVKVVSDELTAVMGQTNEALDLAAQPPAVVLMAGLQGAGKTTTVAKLARLLGERQKKKVMVVSCDVYRPAAIAQLQTLAEQVGVAFFPSEAGQDPVDIARNAVAAAKRELVDVLIVDTAGRLHVDEKMMEEIQRLHAALNPIETLFTVDAMTGQDAANTAKAFADALPLTGVVLTKTDGDARGGAALSVRHITGKPIKFLGAGEKTDALEPFHPDRVAQRILGMGDVLSLVEEVERKVDHEKAQNLAKKVMKGKRFDLVDMRDQLEQMMNMGGLAGLMDKMPGMGQLPEAVKQKANDGEVKRMIAIINSMTQKERRHPDLLKGSRKARVARGSGTQPADVNRLLKQYMQMSKMMSKFGKGGGKGLMRQMRGAMKGMRGGMPPMR</sequence>
<dbReference type="Proteomes" id="UP000029708">
    <property type="component" value="Unassembled WGS sequence"/>
</dbReference>
<dbReference type="Gene3D" id="1.10.260.30">
    <property type="entry name" value="Signal recognition particle, SRP54 subunit, M-domain"/>
    <property type="match status" value="1"/>
</dbReference>
<evidence type="ECO:0000256" key="7">
    <source>
        <dbReference type="ARBA" id="ARBA00023274"/>
    </source>
</evidence>
<dbReference type="GO" id="GO:0008312">
    <property type="term" value="F:7S RNA binding"/>
    <property type="evidence" value="ECO:0007669"/>
    <property type="project" value="InterPro"/>
</dbReference>
<reference evidence="12 14" key="1">
    <citation type="submission" date="2014-09" db="EMBL/GenBank/DDBJ databases">
        <title>Xanthomonadaceae 3.5X direct submission.</title>
        <authorList>
            <person name="Fang T."/>
            <person name="Wang H."/>
        </authorList>
    </citation>
    <scope>NUCLEOTIDE SEQUENCE [LARGE SCALE GENOMIC DNA]</scope>
    <source>
        <strain evidence="12 14">3.5X</strain>
    </source>
</reference>
<dbReference type="Gene3D" id="3.40.50.300">
    <property type="entry name" value="P-loop containing nucleotide triphosphate hydrolases"/>
    <property type="match status" value="1"/>
</dbReference>
<dbReference type="Pfam" id="PF00448">
    <property type="entry name" value="SRP54"/>
    <property type="match status" value="1"/>
</dbReference>
<dbReference type="STRING" id="1543381.LF63_0106210"/>
<dbReference type="PROSITE" id="PS00300">
    <property type="entry name" value="SRP54"/>
    <property type="match status" value="1"/>
</dbReference>
<evidence type="ECO:0000256" key="4">
    <source>
        <dbReference type="ARBA" id="ARBA00022884"/>
    </source>
</evidence>
<dbReference type="AlphaFoldDB" id="A0A099CWG4"/>
<feature type="binding site" evidence="9">
    <location>
        <begin position="190"/>
        <end position="194"/>
    </location>
    <ligand>
        <name>GTP</name>
        <dbReference type="ChEBI" id="CHEBI:37565"/>
    </ligand>
</feature>
<dbReference type="SMART" id="SM00963">
    <property type="entry name" value="SRP54_N"/>
    <property type="match status" value="1"/>
</dbReference>
<dbReference type="GO" id="GO:0003924">
    <property type="term" value="F:GTPase activity"/>
    <property type="evidence" value="ECO:0007669"/>
    <property type="project" value="UniProtKB-UniRule"/>
</dbReference>
<dbReference type="SMART" id="SM00962">
    <property type="entry name" value="SRP54"/>
    <property type="match status" value="1"/>
</dbReference>
<keyword evidence="4 9" id="KW-0694">RNA-binding</keyword>
<comment type="subcellular location">
    <subcellularLocation>
        <location evidence="9">Cytoplasm</location>
    </subcellularLocation>
    <text evidence="9">The SRP-RNC complex is targeted to the cytoplasmic membrane.</text>
</comment>
<dbReference type="InterPro" id="IPR027417">
    <property type="entry name" value="P-loop_NTPase"/>
</dbReference>
<keyword evidence="5 9" id="KW-0342">GTP-binding</keyword>
<dbReference type="SUPFAM" id="SSF52540">
    <property type="entry name" value="P-loop containing nucleoside triphosphate hydrolases"/>
    <property type="match status" value="1"/>
</dbReference>
<keyword evidence="7 9" id="KW-0687">Ribonucleoprotein</keyword>
<dbReference type="FunFam" id="3.40.50.300:FF:000022">
    <property type="entry name" value="Signal recognition particle 54 kDa subunit"/>
    <property type="match status" value="1"/>
</dbReference>
<organism evidence="12 14">
    <name type="scientific">Oleiagrimonas soli</name>
    <dbReference type="NCBI Taxonomy" id="1543381"/>
    <lineage>
        <taxon>Bacteria</taxon>
        <taxon>Pseudomonadati</taxon>
        <taxon>Pseudomonadota</taxon>
        <taxon>Gammaproteobacteria</taxon>
        <taxon>Lysobacterales</taxon>
        <taxon>Rhodanobacteraceae</taxon>
        <taxon>Oleiagrimonas</taxon>
    </lineage>
</organism>
<evidence type="ECO:0000313" key="13">
    <source>
        <dbReference type="EMBL" id="MBB6183644.1"/>
    </source>
</evidence>
<dbReference type="HOGENOM" id="CLU_009301_6_0_6"/>
<dbReference type="Proteomes" id="UP000560000">
    <property type="component" value="Unassembled WGS sequence"/>
</dbReference>
<dbReference type="InterPro" id="IPR004780">
    <property type="entry name" value="SRP"/>
</dbReference>
<dbReference type="GO" id="GO:0006614">
    <property type="term" value="P:SRP-dependent cotranslational protein targeting to membrane"/>
    <property type="evidence" value="ECO:0007669"/>
    <property type="project" value="InterPro"/>
</dbReference>
<reference evidence="13 15" key="2">
    <citation type="submission" date="2020-08" db="EMBL/GenBank/DDBJ databases">
        <title>Genomic Encyclopedia of Type Strains, Phase IV (KMG-IV): sequencing the most valuable type-strain genomes for metagenomic binning, comparative biology and taxonomic classification.</title>
        <authorList>
            <person name="Goeker M."/>
        </authorList>
    </citation>
    <scope>NUCLEOTIDE SEQUENCE [LARGE SCALE GENOMIC DNA]</scope>
    <source>
        <strain evidence="13 15">DSM 107085</strain>
    </source>
</reference>
<dbReference type="SUPFAM" id="SSF47446">
    <property type="entry name" value="Signal peptide-binding domain"/>
    <property type="match status" value="1"/>
</dbReference>
<dbReference type="CDD" id="cd18539">
    <property type="entry name" value="SRP_G"/>
    <property type="match status" value="1"/>
</dbReference>
<feature type="compositionally biased region" description="Basic and acidic residues" evidence="10">
    <location>
        <begin position="386"/>
        <end position="395"/>
    </location>
</feature>
<dbReference type="InterPro" id="IPR003593">
    <property type="entry name" value="AAA+_ATPase"/>
</dbReference>
<dbReference type="EMBL" id="JACHET010000001">
    <property type="protein sequence ID" value="MBB6183644.1"/>
    <property type="molecule type" value="Genomic_DNA"/>
</dbReference>
<evidence type="ECO:0000313" key="14">
    <source>
        <dbReference type="Proteomes" id="UP000029708"/>
    </source>
</evidence>
<comment type="caution">
    <text evidence="12">The sequence shown here is derived from an EMBL/GenBank/DDBJ whole genome shotgun (WGS) entry which is preliminary data.</text>
</comment>
<feature type="domain" description="SRP54-type proteins GTP-binding" evidence="11">
    <location>
        <begin position="269"/>
        <end position="282"/>
    </location>
</feature>
<evidence type="ECO:0000256" key="5">
    <source>
        <dbReference type="ARBA" id="ARBA00023134"/>
    </source>
</evidence>
<comment type="subunit">
    <text evidence="9">Part of the signal recognition particle protein translocation system, which is composed of SRP and FtsY. SRP is a ribonucleoprotein composed of Ffh and a 4.5S RNA molecule.</text>
</comment>
<dbReference type="GO" id="GO:0005525">
    <property type="term" value="F:GTP binding"/>
    <property type="evidence" value="ECO:0007669"/>
    <property type="project" value="UniProtKB-UniRule"/>
</dbReference>
<dbReference type="EC" id="3.6.5.4" evidence="9"/>
<comment type="similarity">
    <text evidence="1 9">Belongs to the GTP-binding SRP family. SRP54 subfamily.</text>
</comment>
<evidence type="ECO:0000256" key="10">
    <source>
        <dbReference type="SAM" id="MobiDB-lite"/>
    </source>
</evidence>
<name>A0A099CWG4_9GAMM</name>
<dbReference type="RefSeq" id="WP_043100390.1">
    <property type="nucleotide sequence ID" value="NZ_JACHET010000001.1"/>
</dbReference>
<comment type="catalytic activity">
    <reaction evidence="8 9">
        <text>GTP + H2O = GDP + phosphate + H(+)</text>
        <dbReference type="Rhea" id="RHEA:19669"/>
        <dbReference type="ChEBI" id="CHEBI:15377"/>
        <dbReference type="ChEBI" id="CHEBI:15378"/>
        <dbReference type="ChEBI" id="CHEBI:37565"/>
        <dbReference type="ChEBI" id="CHEBI:43474"/>
        <dbReference type="ChEBI" id="CHEBI:58189"/>
        <dbReference type="EC" id="3.6.5.4"/>
    </reaction>
</comment>
<dbReference type="GO" id="GO:0048500">
    <property type="term" value="C:signal recognition particle"/>
    <property type="evidence" value="ECO:0007669"/>
    <property type="project" value="UniProtKB-UniRule"/>
</dbReference>
<evidence type="ECO:0000259" key="11">
    <source>
        <dbReference type="PROSITE" id="PS00300"/>
    </source>
</evidence>
<comment type="function">
    <text evidence="9">Involved in targeting and insertion of nascent membrane proteins into the cytoplasmic membrane. Binds to the hydrophobic signal sequence of the ribosome-nascent chain (RNC) as it emerges from the ribosomes. The SRP-RNC complex is then targeted to the cytoplasmic membrane where it interacts with the SRP receptor FtsY. Interaction with FtsY leads to the transfer of the RNC complex to the Sec translocase for insertion into the membrane, the hydrolysis of GTP by both Ffh and FtsY, and the dissociation of the SRP-FtsY complex into the individual components.</text>
</comment>
<keyword evidence="6 9" id="KW-0733">Signal recognition particle</keyword>
<evidence type="ECO:0000313" key="12">
    <source>
        <dbReference type="EMBL" id="KGI77977.1"/>
    </source>
</evidence>
<feature type="binding site" evidence="9">
    <location>
        <begin position="248"/>
        <end position="251"/>
    </location>
    <ligand>
        <name>GTP</name>
        <dbReference type="ChEBI" id="CHEBI:37565"/>
    </ligand>
</feature>
<dbReference type="InterPro" id="IPR013822">
    <property type="entry name" value="Signal_recog_particl_SRP54_hlx"/>
</dbReference>
<evidence type="ECO:0000313" key="15">
    <source>
        <dbReference type="Proteomes" id="UP000560000"/>
    </source>
</evidence>
<evidence type="ECO:0000256" key="8">
    <source>
        <dbReference type="ARBA" id="ARBA00048027"/>
    </source>
</evidence>
<keyword evidence="3 9" id="KW-0378">Hydrolase</keyword>
<evidence type="ECO:0000256" key="1">
    <source>
        <dbReference type="ARBA" id="ARBA00005450"/>
    </source>
</evidence>
<dbReference type="InterPro" id="IPR036891">
    <property type="entry name" value="Signal_recog_part_SRP54_M_sf"/>
</dbReference>
<keyword evidence="2 9" id="KW-0547">Nucleotide-binding</keyword>
<evidence type="ECO:0000256" key="3">
    <source>
        <dbReference type="ARBA" id="ARBA00022801"/>
    </source>
</evidence>
<gene>
    <name evidence="9" type="primary">ffh</name>
    <name evidence="13" type="ORF">HNQ86_000989</name>
    <name evidence="12" type="ORF">LF63_0106210</name>
</gene>
<protein>
    <recommendedName>
        <fullName evidence="9">Signal recognition particle protein</fullName>
        <ecNumber evidence="9">3.6.5.4</ecNumber>
    </recommendedName>
    <alternativeName>
        <fullName evidence="9">Fifty-four homolog</fullName>
    </alternativeName>
</protein>
<dbReference type="EMBL" id="JROI01000010">
    <property type="protein sequence ID" value="KGI77977.1"/>
    <property type="molecule type" value="Genomic_DNA"/>
</dbReference>
<keyword evidence="9" id="KW-0963">Cytoplasm</keyword>
<dbReference type="InterPro" id="IPR022941">
    <property type="entry name" value="SRP54"/>
</dbReference>
<accession>A0A099CWG4</accession>
<comment type="domain">
    <text evidence="9">Composed of three domains: the N-terminal N domain, which is responsible for interactions with the ribosome, the central G domain, which binds GTP, and the C-terminal M domain, which binds the RNA and the signal sequence of the RNC.</text>
</comment>
<dbReference type="InterPro" id="IPR004125">
    <property type="entry name" value="Signal_recog_particle_SRP54_M"/>
</dbReference>
<keyword evidence="14" id="KW-1185">Reference proteome</keyword>
<dbReference type="InterPro" id="IPR000897">
    <property type="entry name" value="SRP54_GTPase_dom"/>
</dbReference>
<dbReference type="PANTHER" id="PTHR11564:SF5">
    <property type="entry name" value="SIGNAL RECOGNITION PARTICLE SUBUNIT SRP54"/>
    <property type="match status" value="1"/>
</dbReference>
<dbReference type="Gene3D" id="1.20.120.140">
    <property type="entry name" value="Signal recognition particle SRP54, nucleotide-binding domain"/>
    <property type="match status" value="1"/>
</dbReference>
<dbReference type="HAMAP" id="MF_00306">
    <property type="entry name" value="SRP54"/>
    <property type="match status" value="1"/>
</dbReference>
<dbReference type="OrthoDB" id="9804720at2"/>
<dbReference type="Pfam" id="PF02881">
    <property type="entry name" value="SRP54_N"/>
    <property type="match status" value="1"/>
</dbReference>
<feature type="region of interest" description="Disordered" evidence="10">
    <location>
        <begin position="386"/>
        <end position="413"/>
    </location>
</feature>